<sequence length="59" mass="7029">MPDEVRVDNYHGFLHIHLSLNGDKIPIKNNNRDEVFIIIRNHIIKNKDIIKKELLEELL</sequence>
<dbReference type="RefSeq" id="WP_067259391.1">
    <property type="nucleotide sequence ID" value="NZ_LWMW01000094.1"/>
</dbReference>
<gene>
    <name evidence="1" type="ORF">MBCUT_08920</name>
</gene>
<organism evidence="1 2">
    <name type="scientific">Methanobrevibacter cuticularis</name>
    <dbReference type="NCBI Taxonomy" id="47311"/>
    <lineage>
        <taxon>Archaea</taxon>
        <taxon>Methanobacteriati</taxon>
        <taxon>Methanobacteriota</taxon>
        <taxon>Methanomada group</taxon>
        <taxon>Methanobacteria</taxon>
        <taxon>Methanobacteriales</taxon>
        <taxon>Methanobacteriaceae</taxon>
        <taxon>Methanobrevibacter</taxon>
    </lineage>
</organism>
<keyword evidence="2" id="KW-1185">Reference proteome</keyword>
<reference evidence="1 2" key="1">
    <citation type="submission" date="2016-04" db="EMBL/GenBank/DDBJ databases">
        <title>Genome sequence of Methanobrevibacter cuticularis DSM 11139.</title>
        <authorList>
            <person name="Poehlein A."/>
            <person name="Seedorf H."/>
            <person name="Daniel R."/>
        </authorList>
    </citation>
    <scope>NUCLEOTIDE SEQUENCE [LARGE SCALE GENOMIC DNA]</scope>
    <source>
        <strain evidence="1 2">DSM 11139</strain>
    </source>
</reference>
<dbReference type="EMBL" id="LWMW01000094">
    <property type="protein sequence ID" value="KZX16340.1"/>
    <property type="molecule type" value="Genomic_DNA"/>
</dbReference>
<accession>A0A166E6S1</accession>
<protein>
    <submittedName>
        <fullName evidence="1">Uncharacterized protein</fullName>
    </submittedName>
</protein>
<dbReference type="AlphaFoldDB" id="A0A166E6S1"/>
<evidence type="ECO:0000313" key="2">
    <source>
        <dbReference type="Proteomes" id="UP000077275"/>
    </source>
</evidence>
<proteinExistence type="predicted"/>
<dbReference type="Proteomes" id="UP000077275">
    <property type="component" value="Unassembled WGS sequence"/>
</dbReference>
<dbReference type="OrthoDB" id="82602at2157"/>
<dbReference type="PATRIC" id="fig|47311.3.peg.985"/>
<evidence type="ECO:0000313" key="1">
    <source>
        <dbReference type="EMBL" id="KZX16340.1"/>
    </source>
</evidence>
<name>A0A166E6S1_9EURY</name>
<comment type="caution">
    <text evidence="1">The sequence shown here is derived from an EMBL/GenBank/DDBJ whole genome shotgun (WGS) entry which is preliminary data.</text>
</comment>